<keyword evidence="5" id="KW-0904">Protein phosphatase</keyword>
<feature type="compositionally biased region" description="Polar residues" evidence="9">
    <location>
        <begin position="401"/>
        <end position="412"/>
    </location>
</feature>
<feature type="domain" description="C2 tensin-type" evidence="11">
    <location>
        <begin position="186"/>
        <end position="312"/>
    </location>
</feature>
<organism evidence="12 13">
    <name type="scientific">Cyprinus carpio</name>
    <name type="common">Common carp</name>
    <dbReference type="NCBI Taxonomy" id="7962"/>
    <lineage>
        <taxon>Eukaryota</taxon>
        <taxon>Metazoa</taxon>
        <taxon>Chordata</taxon>
        <taxon>Craniata</taxon>
        <taxon>Vertebrata</taxon>
        <taxon>Euteleostomi</taxon>
        <taxon>Actinopterygii</taxon>
        <taxon>Neopterygii</taxon>
        <taxon>Teleostei</taxon>
        <taxon>Ostariophysi</taxon>
        <taxon>Cypriniformes</taxon>
        <taxon>Cyprinidae</taxon>
        <taxon>Cyprininae</taxon>
        <taxon>Cyprinus</taxon>
    </lineage>
</organism>
<evidence type="ECO:0000256" key="1">
    <source>
        <dbReference type="ARBA" id="ARBA00004246"/>
    </source>
</evidence>
<dbReference type="GO" id="GO:0004725">
    <property type="term" value="F:protein tyrosine phosphatase activity"/>
    <property type="evidence" value="ECO:0007669"/>
    <property type="project" value="TreeGrafter"/>
</dbReference>
<evidence type="ECO:0000256" key="5">
    <source>
        <dbReference type="ARBA" id="ARBA00022912"/>
    </source>
</evidence>
<evidence type="ECO:0000256" key="3">
    <source>
        <dbReference type="ARBA" id="ARBA00022553"/>
    </source>
</evidence>
<keyword evidence="6" id="KW-0965">Cell junction</keyword>
<accession>A0A8C2IN45</accession>
<dbReference type="Proteomes" id="UP000694701">
    <property type="component" value="Unplaced"/>
</dbReference>
<dbReference type="Pfam" id="PF10409">
    <property type="entry name" value="PTEN_C2"/>
    <property type="match status" value="1"/>
</dbReference>
<dbReference type="FunFam" id="3.30.505.10:FF:000002">
    <property type="entry name" value="Tensin 1"/>
    <property type="match status" value="1"/>
</dbReference>
<name>A0A8C2IN45_CYPCA</name>
<proteinExistence type="inferred from homology"/>
<feature type="region of interest" description="Disordered" evidence="9">
    <location>
        <begin position="569"/>
        <end position="744"/>
    </location>
</feature>
<feature type="region of interest" description="Disordered" evidence="9">
    <location>
        <begin position="858"/>
        <end position="905"/>
    </location>
</feature>
<dbReference type="Pfam" id="PF08416">
    <property type="entry name" value="PTB"/>
    <property type="match status" value="1"/>
</dbReference>
<comment type="similarity">
    <text evidence="2">Belongs to the PTEN phosphatase protein family.</text>
</comment>
<evidence type="ECO:0000259" key="11">
    <source>
        <dbReference type="PROSITE" id="PS51182"/>
    </source>
</evidence>
<dbReference type="GO" id="GO:0005925">
    <property type="term" value="C:focal adhesion"/>
    <property type="evidence" value="ECO:0007669"/>
    <property type="project" value="UniProtKB-SubCell"/>
</dbReference>
<sequence length="1204" mass="131417">MSMFVDHLGPATNQSFSVDRVMDRVMERQYDFDLTYITERIISVFFPPLLEEQQYRLNLREVAAMLKSKHQDKFLLFNLSEQRHDITRLNPKVGAPLLRFYVFKLIVAGQFMSLLVVFQGNKGKTGVIIAAYMHYSKISAGADQALSTLAMRKFCEDKVSSSLQPSQNRYIYYFGGLLSGAIKMNSSPLFLHHVLIPTIPNFQEGGGFFPFLKIYQSMQLVYTSGIYDLQGSGSRRLIVTIEPALLLKGDIMVKCYHRQVQSAERDSVFRLQFHTCTIHGAQLWFGKGELDEACSDDRFPSDATVEFVFSSGPEKIKGRASQRNDPAVSVDYNTNDPVVRWDSYENFNQRHQDSLEDIAHTRGPLDGSLYAQVKKPHVAGSTSLPSTNGSPARISEERPSQLLSVSTDSGHSSVPPGRLDEPTRQAPPTQQEREELERMLGGIEGDGGRDRDRETAILDDGDSLPPERTGSLRLGRSCSCRVGYRSQRCAEPGCDGLHHLPNGYCLDRPTTTNGHTGAPSSGMPSVIGPPPHSLSPRLLCRADERGREADMQRGAEYWHRRATVSPYGPHGHELPAFNVDPLPAGHPAYPEPSRSHSHAHLDLKYSSSSSGYQTPHQMCPCSPYQPSPSESRGYASDYQSESTSPLPPPSTSCPGPVHHASGPIDNQTDSHPQQYTSETNTDSIGWRSHITHGSLRRTHQDPHAPCSTPSDISGPPTPVHTSSPLQFQESTSPGSRQTVLSSSQEIPEINSFPATPTTAQQLSALLTTPPTPQSSPEHSAPLTPPSESIQPQTNSSPTAATVPPTGEMVPHSTVKPLMLGSETSLPPGHSTDGSPSSTPTFPVSPACCTPSPPPGLHLGCPANSVPQPPLPEKRRPSGLPGSPNGRSGMLRGSMSHQPSGQHHVTFSPSVGELTMPAGQGEVGVEGEMGSRVSVKFVQDSSRFWYKPGISREQAIAALKEREPGTFLIRDSNSFQGAYGLALKVASPPPNINNHRGDPLEQLVRHFLIETGPRGVKIKGCQNEPYFGSLSALVYQHSITPISLPCDLRIPDKDLIGEFVEVQPVSNMSTAADLLKQGAACNVLYLNSVETESLTGPQAITKATVATMSRSPRPSATVVHFKVSAQGITLTDSQRRVFFRRHYPINSVTFSSVDPQDKRVFGFVAKKHGSVAENVCHLFAELDPEQPATAIVNFINKVMLAPQKR</sequence>
<evidence type="ECO:0000259" key="10">
    <source>
        <dbReference type="PROSITE" id="PS50001"/>
    </source>
</evidence>
<dbReference type="SMART" id="SM00252">
    <property type="entry name" value="SH2"/>
    <property type="match status" value="1"/>
</dbReference>
<feature type="region of interest" description="Disordered" evidence="9">
    <location>
        <begin position="377"/>
        <end position="471"/>
    </location>
</feature>
<feature type="compositionally biased region" description="Polar residues" evidence="9">
    <location>
        <begin position="894"/>
        <end position="905"/>
    </location>
</feature>
<dbReference type="Gene3D" id="2.60.40.1110">
    <property type="match status" value="1"/>
</dbReference>
<dbReference type="CDD" id="cd01213">
    <property type="entry name" value="PTB_tensin"/>
    <property type="match status" value="1"/>
</dbReference>
<evidence type="ECO:0000256" key="9">
    <source>
        <dbReference type="SAM" id="MobiDB-lite"/>
    </source>
</evidence>
<feature type="compositionally biased region" description="Polar residues" evidence="9">
    <location>
        <begin position="605"/>
        <end position="616"/>
    </location>
</feature>
<dbReference type="InterPro" id="IPR051484">
    <property type="entry name" value="Tensin_PTEN_phosphatase"/>
</dbReference>
<evidence type="ECO:0000256" key="8">
    <source>
        <dbReference type="PROSITE-ProRule" id="PRU00191"/>
    </source>
</evidence>
<keyword evidence="4" id="KW-0378">Hydrolase</keyword>
<dbReference type="InterPro" id="IPR011993">
    <property type="entry name" value="PH-like_dom_sf"/>
</dbReference>
<feature type="compositionally biased region" description="Low complexity" evidence="9">
    <location>
        <begin position="834"/>
        <end position="845"/>
    </location>
</feature>
<dbReference type="InterPro" id="IPR029021">
    <property type="entry name" value="Prot-tyrosine_phosphatase-like"/>
</dbReference>
<dbReference type="InterPro" id="IPR035892">
    <property type="entry name" value="C2_domain_sf"/>
</dbReference>
<keyword evidence="3" id="KW-0597">Phosphoprotein</keyword>
<protein>
    <submittedName>
        <fullName evidence="12">Tensin 2a</fullName>
    </submittedName>
</protein>
<dbReference type="SMART" id="SM00462">
    <property type="entry name" value="PTB"/>
    <property type="match status" value="1"/>
</dbReference>
<dbReference type="SUPFAM" id="SSF50729">
    <property type="entry name" value="PH domain-like"/>
    <property type="match status" value="1"/>
</dbReference>
<dbReference type="Gene3D" id="3.30.505.10">
    <property type="entry name" value="SH2 domain"/>
    <property type="match status" value="1"/>
</dbReference>
<evidence type="ECO:0000256" key="6">
    <source>
        <dbReference type="ARBA" id="ARBA00022949"/>
    </source>
</evidence>
<dbReference type="PANTHER" id="PTHR45734:SF1">
    <property type="entry name" value="TENSIN-2"/>
    <property type="match status" value="1"/>
</dbReference>
<dbReference type="InterPro" id="IPR035012">
    <property type="entry name" value="Tensin-like_SH2"/>
</dbReference>
<dbReference type="InterPro" id="IPR006020">
    <property type="entry name" value="PTB/PI_dom"/>
</dbReference>
<feature type="region of interest" description="Disordered" evidence="9">
    <location>
        <begin position="766"/>
        <end position="846"/>
    </location>
</feature>
<feature type="compositionally biased region" description="Basic and acidic residues" evidence="9">
    <location>
        <begin position="446"/>
        <end position="456"/>
    </location>
</feature>
<dbReference type="SUPFAM" id="SSF49562">
    <property type="entry name" value="C2 domain (Calcium/lipid-binding domain, CaLB)"/>
    <property type="match status" value="1"/>
</dbReference>
<dbReference type="InterPro" id="IPR000980">
    <property type="entry name" value="SH2"/>
</dbReference>
<feature type="compositionally biased region" description="Polar residues" evidence="9">
    <location>
        <begin position="719"/>
        <end position="744"/>
    </location>
</feature>
<dbReference type="PROSITE" id="PS50001">
    <property type="entry name" value="SH2"/>
    <property type="match status" value="1"/>
</dbReference>
<feature type="compositionally biased region" description="Polar residues" evidence="9">
    <location>
        <begin position="664"/>
        <end position="683"/>
    </location>
</feature>
<feature type="domain" description="SH2" evidence="10">
    <location>
        <begin position="944"/>
        <end position="1051"/>
    </location>
</feature>
<dbReference type="SUPFAM" id="SSF55550">
    <property type="entry name" value="SH2 domain"/>
    <property type="match status" value="1"/>
</dbReference>
<dbReference type="Ensembl" id="ENSCCRT00020089554.1">
    <property type="protein sequence ID" value="ENSCCRP00020081801.1"/>
    <property type="gene ID" value="ENSCCRG00020037338.1"/>
</dbReference>
<dbReference type="SUPFAM" id="SSF52799">
    <property type="entry name" value="(Phosphotyrosine protein) phosphatases II"/>
    <property type="match status" value="1"/>
</dbReference>
<reference evidence="12" key="1">
    <citation type="submission" date="2025-08" db="UniProtKB">
        <authorList>
            <consortium name="Ensembl"/>
        </authorList>
    </citation>
    <scope>IDENTIFICATION</scope>
</reference>
<evidence type="ECO:0000256" key="7">
    <source>
        <dbReference type="ARBA" id="ARBA00022999"/>
    </source>
</evidence>
<dbReference type="InterPro" id="IPR014020">
    <property type="entry name" value="Tensin_C2-dom"/>
</dbReference>
<feature type="compositionally biased region" description="Polar residues" evidence="9">
    <location>
        <begin position="785"/>
        <end position="799"/>
    </location>
</feature>
<dbReference type="InterPro" id="IPR036860">
    <property type="entry name" value="SH2_dom_sf"/>
</dbReference>
<dbReference type="Pfam" id="PF00017">
    <property type="entry name" value="SH2"/>
    <property type="match status" value="1"/>
</dbReference>
<feature type="compositionally biased region" description="Polar residues" evidence="9">
    <location>
        <begin position="380"/>
        <end position="390"/>
    </location>
</feature>
<keyword evidence="7 8" id="KW-0727">SH2 domain</keyword>
<dbReference type="PROSITE" id="PS51182">
    <property type="entry name" value="C2_TENSIN"/>
    <property type="match status" value="1"/>
</dbReference>
<evidence type="ECO:0000313" key="13">
    <source>
        <dbReference type="Proteomes" id="UP000694701"/>
    </source>
</evidence>
<dbReference type="CDD" id="cd09927">
    <property type="entry name" value="SH2_Tensin_like"/>
    <property type="match status" value="1"/>
</dbReference>
<dbReference type="PANTHER" id="PTHR45734">
    <property type="entry name" value="TENSIN"/>
    <property type="match status" value="1"/>
</dbReference>
<dbReference type="InterPro" id="IPR013625">
    <property type="entry name" value="PTB"/>
</dbReference>
<dbReference type="Gene3D" id="3.90.190.10">
    <property type="entry name" value="Protein tyrosine phosphatase superfamily"/>
    <property type="match status" value="2"/>
</dbReference>
<evidence type="ECO:0000256" key="4">
    <source>
        <dbReference type="ARBA" id="ARBA00022801"/>
    </source>
</evidence>
<evidence type="ECO:0000256" key="2">
    <source>
        <dbReference type="ARBA" id="ARBA00007881"/>
    </source>
</evidence>
<dbReference type="AlphaFoldDB" id="A0A8C2IN45"/>
<dbReference type="SMART" id="SM01326">
    <property type="entry name" value="PTEN_C2"/>
    <property type="match status" value="1"/>
</dbReference>
<comment type="subcellular location">
    <subcellularLocation>
        <location evidence="1">Cell junction</location>
        <location evidence="1">Focal adhesion</location>
    </subcellularLocation>
</comment>
<evidence type="ECO:0000313" key="12">
    <source>
        <dbReference type="Ensembl" id="ENSCCRP00020081801.1"/>
    </source>
</evidence>
<dbReference type="InterPro" id="IPR033929">
    <property type="entry name" value="Tensin_PTB"/>
</dbReference>
<dbReference type="Gene3D" id="2.30.29.30">
    <property type="entry name" value="Pleckstrin-homology domain (PH domain)/Phosphotyrosine-binding domain (PTB)"/>
    <property type="match status" value="1"/>
</dbReference>